<reference evidence="1 2" key="1">
    <citation type="submission" date="2018-05" db="EMBL/GenBank/DDBJ databases">
        <title>Genome sequencing and assembly of the regulated plant pathogen Lachnellula willkommii and related sister species for the development of diagnostic species identification markers.</title>
        <authorList>
            <person name="Giroux E."/>
            <person name="Bilodeau G."/>
        </authorList>
    </citation>
    <scope>NUCLEOTIDE SEQUENCE [LARGE SCALE GENOMIC DNA]</scope>
    <source>
        <strain evidence="1 2">CBS 268.59</strain>
    </source>
</reference>
<dbReference type="PANTHER" id="PTHR38436:SF3">
    <property type="entry name" value="CARBOXYMETHYLENEBUTENOLIDASE-RELATED"/>
    <property type="match status" value="1"/>
</dbReference>
<proteinExistence type="predicted"/>
<evidence type="ECO:0008006" key="3">
    <source>
        <dbReference type="Google" id="ProtNLM"/>
    </source>
</evidence>
<dbReference type="Proteomes" id="UP000469558">
    <property type="component" value="Unassembled WGS sequence"/>
</dbReference>
<dbReference type="OrthoDB" id="5440at2759"/>
<protein>
    <recommendedName>
        <fullName evidence="3">Carboxymethylenebutenolidase</fullName>
    </recommendedName>
</protein>
<dbReference type="EMBL" id="QGMK01000160">
    <property type="protein sequence ID" value="TVY83719.1"/>
    <property type="molecule type" value="Genomic_DNA"/>
</dbReference>
<dbReference type="SUPFAM" id="SSF54427">
    <property type="entry name" value="NTF2-like"/>
    <property type="match status" value="1"/>
</dbReference>
<evidence type="ECO:0000313" key="2">
    <source>
        <dbReference type="Proteomes" id="UP000469558"/>
    </source>
</evidence>
<name>A0A8T9CD54_9HELO</name>
<sequence length="411" mass="45726">MAEKQEQPVALPSTEPVQLAKGITLQPPLSRKGHGPGLIIVTPTSTPQPTTPDFLPPLQKWAEESFVVVEIRNSAFEVENDVEEAFAVAERGLEQCASREGGKIGLVVYDASLWDVIKPVLSSKSNIVAVVVYGGASGPALERSSTPLLYHLAGKDKPRTLDATIAHEYPKAESPLFAFPGHEGFHYSSESISHTRNLTFLKKHIGGPYFDLEAIWDEHTHFEFAVRSVEQTMGTMVQEPYMTGGIGRERLSNFYRHHFIFNNPDDTELELVSRTVGIDRVVDEFVFSFTHNMVIDWLIPGIPPTGRQVRVPFTSVVNIRGDRLYHEHIGWDQASVLVQLGLMPEYLPFPYALPDGTKPAEGKRFEYKVPAAGADSAKKILDRNSVPSNEMFRFKIRELDNYSTIPVSNGG</sequence>
<comment type="caution">
    <text evidence="1">The sequence shown here is derived from an EMBL/GenBank/DDBJ whole genome shotgun (WGS) entry which is preliminary data.</text>
</comment>
<dbReference type="Gene3D" id="3.10.450.50">
    <property type="match status" value="1"/>
</dbReference>
<gene>
    <name evidence="1" type="ORF">LSUE1_G003387</name>
</gene>
<dbReference type="InterPro" id="IPR032710">
    <property type="entry name" value="NTF2-like_dom_sf"/>
</dbReference>
<evidence type="ECO:0000313" key="1">
    <source>
        <dbReference type="EMBL" id="TVY83719.1"/>
    </source>
</evidence>
<dbReference type="PANTHER" id="PTHR38436">
    <property type="entry name" value="POLYKETIDE CYCLASE SNOAL-LIKE DOMAIN"/>
    <property type="match status" value="1"/>
</dbReference>
<dbReference type="InterPro" id="IPR009959">
    <property type="entry name" value="Cyclase_SnoaL-like"/>
</dbReference>
<dbReference type="GO" id="GO:0030638">
    <property type="term" value="P:polyketide metabolic process"/>
    <property type="evidence" value="ECO:0007669"/>
    <property type="project" value="InterPro"/>
</dbReference>
<dbReference type="AlphaFoldDB" id="A0A8T9CD54"/>
<organism evidence="1 2">
    <name type="scientific">Lachnellula suecica</name>
    <dbReference type="NCBI Taxonomy" id="602035"/>
    <lineage>
        <taxon>Eukaryota</taxon>
        <taxon>Fungi</taxon>
        <taxon>Dikarya</taxon>
        <taxon>Ascomycota</taxon>
        <taxon>Pezizomycotina</taxon>
        <taxon>Leotiomycetes</taxon>
        <taxon>Helotiales</taxon>
        <taxon>Lachnaceae</taxon>
        <taxon>Lachnellula</taxon>
    </lineage>
</organism>
<accession>A0A8T9CD54</accession>
<keyword evidence="2" id="KW-1185">Reference proteome</keyword>